<evidence type="ECO:0000313" key="3">
    <source>
        <dbReference type="EnsemblPlants" id="AUR62001212-RA:cds"/>
    </source>
</evidence>
<reference evidence="3" key="2">
    <citation type="submission" date="2021-03" db="UniProtKB">
        <authorList>
            <consortium name="EnsemblPlants"/>
        </authorList>
    </citation>
    <scope>IDENTIFICATION</scope>
</reference>
<keyword evidence="2" id="KW-1133">Transmembrane helix</keyword>
<dbReference type="AlphaFoldDB" id="A0A803KQA6"/>
<feature type="region of interest" description="Disordered" evidence="1">
    <location>
        <begin position="102"/>
        <end position="125"/>
    </location>
</feature>
<dbReference type="Gramene" id="AUR62001212-RA">
    <property type="protein sequence ID" value="AUR62001212-RA:cds"/>
    <property type="gene ID" value="AUR62001212"/>
</dbReference>
<dbReference type="EnsemblPlants" id="AUR62001212-RA">
    <property type="protein sequence ID" value="AUR62001212-RA:cds"/>
    <property type="gene ID" value="AUR62001212"/>
</dbReference>
<accession>A0A803KQA6</accession>
<feature type="transmembrane region" description="Helical" evidence="2">
    <location>
        <begin position="216"/>
        <end position="231"/>
    </location>
</feature>
<evidence type="ECO:0000313" key="4">
    <source>
        <dbReference type="Proteomes" id="UP000596660"/>
    </source>
</evidence>
<keyword evidence="4" id="KW-1185">Reference proteome</keyword>
<protein>
    <recommendedName>
        <fullName evidence="5">SAM domain-containing protein</fullName>
    </recommendedName>
</protein>
<sequence>LRIIVKENVDYDGFHLERNDLHHKLIRRRLSSRNHTTARGNKQRRKLTGKLSGASARSAISYNELLRGLHQSQRDGHIQRDPYREATRALAYMGSLEHPSTVTRDDLRRRSPTRPAYNSGCLLPPTHTTELQKVTSIRSSQHAYSHMFPGPPRSTVPVQTGALLDLERARPMALIPSPSGFLPRSMSMVEAPVTVAGLLNSLGLGKYAIHFRAEEVLPIYLIFLLIWLMYLA</sequence>
<feature type="region of interest" description="Disordered" evidence="1">
    <location>
        <begin position="30"/>
        <end position="53"/>
    </location>
</feature>
<name>A0A803KQA6_CHEQI</name>
<keyword evidence="2" id="KW-0812">Transmembrane</keyword>
<evidence type="ECO:0000256" key="1">
    <source>
        <dbReference type="SAM" id="MobiDB-lite"/>
    </source>
</evidence>
<evidence type="ECO:0000256" key="2">
    <source>
        <dbReference type="SAM" id="Phobius"/>
    </source>
</evidence>
<organism evidence="3 4">
    <name type="scientific">Chenopodium quinoa</name>
    <name type="common">Quinoa</name>
    <dbReference type="NCBI Taxonomy" id="63459"/>
    <lineage>
        <taxon>Eukaryota</taxon>
        <taxon>Viridiplantae</taxon>
        <taxon>Streptophyta</taxon>
        <taxon>Embryophyta</taxon>
        <taxon>Tracheophyta</taxon>
        <taxon>Spermatophyta</taxon>
        <taxon>Magnoliopsida</taxon>
        <taxon>eudicotyledons</taxon>
        <taxon>Gunneridae</taxon>
        <taxon>Pentapetalae</taxon>
        <taxon>Caryophyllales</taxon>
        <taxon>Chenopodiaceae</taxon>
        <taxon>Chenopodioideae</taxon>
        <taxon>Atripliceae</taxon>
        <taxon>Chenopodium</taxon>
    </lineage>
</organism>
<evidence type="ECO:0008006" key="5">
    <source>
        <dbReference type="Google" id="ProtNLM"/>
    </source>
</evidence>
<keyword evidence="2" id="KW-0472">Membrane</keyword>
<proteinExistence type="predicted"/>
<reference evidence="3" key="1">
    <citation type="journal article" date="2017" name="Nature">
        <title>The genome of Chenopodium quinoa.</title>
        <authorList>
            <person name="Jarvis D.E."/>
            <person name="Ho Y.S."/>
            <person name="Lightfoot D.J."/>
            <person name="Schmoeckel S.M."/>
            <person name="Li B."/>
            <person name="Borm T.J.A."/>
            <person name="Ohyanagi H."/>
            <person name="Mineta K."/>
            <person name="Michell C.T."/>
            <person name="Saber N."/>
            <person name="Kharbatia N.M."/>
            <person name="Rupper R.R."/>
            <person name="Sharp A.R."/>
            <person name="Dally N."/>
            <person name="Boughton B.A."/>
            <person name="Woo Y.H."/>
            <person name="Gao G."/>
            <person name="Schijlen E.G.W.M."/>
            <person name="Guo X."/>
            <person name="Momin A.A."/>
            <person name="Negrao S."/>
            <person name="Al-Babili S."/>
            <person name="Gehring C."/>
            <person name="Roessner U."/>
            <person name="Jung C."/>
            <person name="Murphy K."/>
            <person name="Arold S.T."/>
            <person name="Gojobori T."/>
            <person name="van der Linden C.G."/>
            <person name="van Loo E.N."/>
            <person name="Jellen E.N."/>
            <person name="Maughan P.J."/>
            <person name="Tester M."/>
        </authorList>
    </citation>
    <scope>NUCLEOTIDE SEQUENCE [LARGE SCALE GENOMIC DNA]</scope>
    <source>
        <strain evidence="3">cv. PI 614886</strain>
    </source>
</reference>
<dbReference type="Proteomes" id="UP000596660">
    <property type="component" value="Unplaced"/>
</dbReference>